<comment type="caution">
    <text evidence="14">The sequence shown here is derived from an EMBL/GenBank/DDBJ whole genome shotgun (WGS) entry which is preliminary data.</text>
</comment>
<comment type="similarity">
    <text evidence="2">Belongs to the NapC/NirT/NrfH family.</text>
</comment>
<protein>
    <recommendedName>
        <fullName evidence="12">Cytochrome c-type protein</fullName>
    </recommendedName>
</protein>
<feature type="domain" description="NapC/NirT cytochrome c N-terminal" evidence="13">
    <location>
        <begin position="3"/>
        <end position="172"/>
    </location>
</feature>
<keyword evidence="15" id="KW-1185">Reference proteome</keyword>
<dbReference type="Gene3D" id="1.10.3820.10">
    <property type="entry name" value="Di-heme elbow motif domain"/>
    <property type="match status" value="1"/>
</dbReference>
<organism evidence="14 15">
    <name type="scientific">Zooshikella harenae</name>
    <dbReference type="NCBI Taxonomy" id="2827238"/>
    <lineage>
        <taxon>Bacteria</taxon>
        <taxon>Pseudomonadati</taxon>
        <taxon>Pseudomonadota</taxon>
        <taxon>Gammaproteobacteria</taxon>
        <taxon>Oceanospirillales</taxon>
        <taxon>Zooshikellaceae</taxon>
        <taxon>Zooshikella</taxon>
    </lineage>
</organism>
<evidence type="ECO:0000256" key="8">
    <source>
        <dbReference type="ARBA" id="ARBA00022982"/>
    </source>
</evidence>
<keyword evidence="11" id="KW-0472">Membrane</keyword>
<dbReference type="InterPro" id="IPR036280">
    <property type="entry name" value="Multihaem_cyt_sf"/>
</dbReference>
<dbReference type="Proteomes" id="UP000690515">
    <property type="component" value="Unassembled WGS sequence"/>
</dbReference>
<dbReference type="InterPro" id="IPR005126">
    <property type="entry name" value="NapC/NirT_cyt_c_N"/>
</dbReference>
<dbReference type="PANTHER" id="PTHR30333">
    <property type="entry name" value="CYTOCHROME C-TYPE PROTEIN"/>
    <property type="match status" value="1"/>
</dbReference>
<evidence type="ECO:0000256" key="2">
    <source>
        <dbReference type="ARBA" id="ARBA00007395"/>
    </source>
</evidence>
<name>A0ABS5ZHK4_9GAMM</name>
<accession>A0ABS5ZHK4</accession>
<keyword evidence="7 12" id="KW-0479">Metal-binding</keyword>
<keyword evidence="3 12" id="KW-0813">Transport</keyword>
<evidence type="ECO:0000313" key="14">
    <source>
        <dbReference type="EMBL" id="MBU2713353.1"/>
    </source>
</evidence>
<evidence type="ECO:0000259" key="13">
    <source>
        <dbReference type="Pfam" id="PF03264"/>
    </source>
</evidence>
<dbReference type="InterPro" id="IPR038266">
    <property type="entry name" value="NapC/NirT_cytc_sf"/>
</dbReference>
<evidence type="ECO:0000256" key="11">
    <source>
        <dbReference type="ARBA" id="ARBA00023136"/>
    </source>
</evidence>
<dbReference type="InterPro" id="IPR051174">
    <property type="entry name" value="Cytochrome_c-type_ET"/>
</dbReference>
<gene>
    <name evidence="14" type="ORF">KCG35_19990</name>
</gene>
<dbReference type="PANTHER" id="PTHR30333:SF1">
    <property type="entry name" value="CYTOCHROME C-TYPE PROTEIN NAPC"/>
    <property type="match status" value="1"/>
</dbReference>
<keyword evidence="6" id="KW-0812">Transmembrane</keyword>
<comment type="subcellular location">
    <subcellularLocation>
        <location evidence="1">Cell membrane</location>
        <topology evidence="1">Single-pass membrane protein</topology>
    </subcellularLocation>
</comment>
<dbReference type="InterPro" id="IPR024717">
    <property type="entry name" value="NapC/NirT/NrfH"/>
</dbReference>
<keyword evidence="9" id="KW-1133">Transmembrane helix</keyword>
<evidence type="ECO:0000256" key="7">
    <source>
        <dbReference type="ARBA" id="ARBA00022723"/>
    </source>
</evidence>
<evidence type="ECO:0000256" key="3">
    <source>
        <dbReference type="ARBA" id="ARBA00022448"/>
    </source>
</evidence>
<dbReference type="SUPFAM" id="SSF48695">
    <property type="entry name" value="Multiheme cytochromes"/>
    <property type="match status" value="1"/>
</dbReference>
<dbReference type="EMBL" id="JAGSOY010000074">
    <property type="protein sequence ID" value="MBU2713353.1"/>
    <property type="molecule type" value="Genomic_DNA"/>
</dbReference>
<keyword evidence="10 12" id="KW-0408">Iron</keyword>
<evidence type="ECO:0000313" key="15">
    <source>
        <dbReference type="Proteomes" id="UP000690515"/>
    </source>
</evidence>
<dbReference type="PIRSF" id="PIRSF000013">
    <property type="entry name" value="4_hem_cytochrm_NapC"/>
    <property type="match status" value="1"/>
</dbReference>
<evidence type="ECO:0000256" key="12">
    <source>
        <dbReference type="PIRNR" id="PIRNR000013"/>
    </source>
</evidence>
<evidence type="ECO:0000256" key="4">
    <source>
        <dbReference type="ARBA" id="ARBA00022475"/>
    </source>
</evidence>
<keyword evidence="5 12" id="KW-0349">Heme</keyword>
<sequence>MNKNVFIVLFLGILVGVLLVITADHVDRVTSTDEFCGNSCHSMNRYIANDEIYVTSAHRTPKSGVVVGCADCHIPESLALAMWTHVKGGIKDSLSEVRNDFTNPAVWESFKPRLAKQVRERMLANDSRVCRNCHIMEKIAVSSYEGQRAHAQSFYTKVTCIQCHYNLVHDPVKPHDGFAENIHKLPD</sequence>
<evidence type="ECO:0000256" key="9">
    <source>
        <dbReference type="ARBA" id="ARBA00022989"/>
    </source>
</evidence>
<dbReference type="Pfam" id="PF03264">
    <property type="entry name" value="Cytochrom_NNT"/>
    <property type="match status" value="1"/>
</dbReference>
<evidence type="ECO:0000256" key="5">
    <source>
        <dbReference type="ARBA" id="ARBA00022617"/>
    </source>
</evidence>
<reference evidence="14 15" key="1">
    <citation type="submission" date="2021-04" db="EMBL/GenBank/DDBJ databases">
        <authorList>
            <person name="Pira H."/>
            <person name="Risdian C."/>
            <person name="Wink J."/>
        </authorList>
    </citation>
    <scope>NUCLEOTIDE SEQUENCE [LARGE SCALE GENOMIC DNA]</scope>
    <source>
        <strain evidence="14 15">WH53</strain>
    </source>
</reference>
<comment type="PTM">
    <text evidence="12">Binds 4 heme groups per subunit.</text>
</comment>
<evidence type="ECO:0000256" key="6">
    <source>
        <dbReference type="ARBA" id="ARBA00022692"/>
    </source>
</evidence>
<dbReference type="RefSeq" id="WP_215821639.1">
    <property type="nucleotide sequence ID" value="NZ_JAGSOY010000074.1"/>
</dbReference>
<evidence type="ECO:0000256" key="10">
    <source>
        <dbReference type="ARBA" id="ARBA00023004"/>
    </source>
</evidence>
<keyword evidence="4" id="KW-1003">Cell membrane</keyword>
<evidence type="ECO:0000256" key="1">
    <source>
        <dbReference type="ARBA" id="ARBA00004162"/>
    </source>
</evidence>
<keyword evidence="8 12" id="KW-0249">Electron transport</keyword>
<proteinExistence type="inferred from homology"/>